<sequence length="56" mass="6659">MTHILKSEIDHLKTKIDEIKTKVEQHFQNSGQEEEIEALRFEFDDLVNRINSILPH</sequence>
<name>A0A364JVA3_9HYPH</name>
<evidence type="ECO:0000313" key="2">
    <source>
        <dbReference type="Proteomes" id="UP000249453"/>
    </source>
</evidence>
<reference evidence="1 2" key="1">
    <citation type="submission" date="2018-06" db="EMBL/GenBank/DDBJ databases">
        <title>Genomic Encyclopedia of Type Strains, Phase IV (KMG-IV): sequencing the most valuable type-strain genomes for metagenomic binning, comparative biology and taxonomic classification.</title>
        <authorList>
            <person name="Goeker M."/>
        </authorList>
    </citation>
    <scope>NUCLEOTIDE SEQUENCE [LARGE SCALE GENOMIC DNA]</scope>
    <source>
        <strain evidence="1 2">DSM 26720</strain>
    </source>
</reference>
<gene>
    <name evidence="1" type="ORF">C7374_10593</name>
</gene>
<evidence type="ECO:0000313" key="1">
    <source>
        <dbReference type="EMBL" id="RAK29043.1"/>
    </source>
</evidence>
<comment type="caution">
    <text evidence="1">The sequence shown here is derived from an EMBL/GenBank/DDBJ whole genome shotgun (WGS) entry which is preliminary data.</text>
</comment>
<dbReference type="AlphaFoldDB" id="A0A364JVA3"/>
<protein>
    <submittedName>
        <fullName evidence="1">Uncharacterized protein</fullName>
    </submittedName>
</protein>
<dbReference type="EMBL" id="QLMK01000005">
    <property type="protein sequence ID" value="RAK29043.1"/>
    <property type="molecule type" value="Genomic_DNA"/>
</dbReference>
<organism evidence="1 2">
    <name type="scientific">Falsochrobactrum ovis</name>
    <dbReference type="NCBI Taxonomy" id="1293442"/>
    <lineage>
        <taxon>Bacteria</taxon>
        <taxon>Pseudomonadati</taxon>
        <taxon>Pseudomonadota</taxon>
        <taxon>Alphaproteobacteria</taxon>
        <taxon>Hyphomicrobiales</taxon>
        <taxon>Brucellaceae</taxon>
        <taxon>Falsochrobactrum</taxon>
    </lineage>
</organism>
<dbReference type="Proteomes" id="UP000249453">
    <property type="component" value="Unassembled WGS sequence"/>
</dbReference>
<dbReference type="RefSeq" id="WP_158527818.1">
    <property type="nucleotide sequence ID" value="NZ_JBHEEY010000004.1"/>
</dbReference>
<keyword evidence="2" id="KW-1185">Reference proteome</keyword>
<accession>A0A364JVA3</accession>
<proteinExistence type="predicted"/>